<sequence>MERVSANGKLVPLDGSAVTDQYTGHFLKVSYTQQISGHAIFSKDRADVEPDGRFRLYVPKKELLANDLVTIEVYAPDGELLGRQGYTHGALKTAEIPIGADDDSQTLDIKVNPKEITFNQSSPAEQASKKLSGRVIDISGDSKTSGLQVLVMVSNEAAATFDVAKFEAIFTATTDAKGYFYGQVINKSVQQAFGVIAGNEGHPISIPLENNKLPKNIILVADLSSLSDEDGCGCGEKVPVLPDGDDLVNSNAFSQDIGGKCVDFTIPNRTLEEFSFFHTVRTTEPEIRGLTINSKQSRNIKNELLDISDHAFKLIGRLNNSFTSLSMVPYTIEEDSAVEKRQESNISFDDGSSKETVTAFPNYLLKIDTGIKSKFAIKTNDLIAATNKLRPFDIVKLASEQLKKKKKLSDLHQKLAAAYCGKTGVQAAKSYCEELAAKGSLDREELRSTLGHVEQIKSQLNLAANVNKLYSSAILELDKLIDGNSVDKKLLTSAMKKVEALIQAIDSADLNGQLKENMLGYLRRIIVELARAEDGSNLGFEPCPPASKPDTMGILCLIQKFNDLKETLKNKSIFTLAEILEIRAYYTIFLHSISTFLDLLDEFHTFYTSNLSFATELDDDYFFENYDEIKSTLTTLRRQIYSAIRRVEELERAYIQNHPGRVDLTVENSIDWDETPTIYENTTIAHGHILHFKQKWKAAGYSLGDLLYSLPLAPCQEKQIAIVDWDRTEVGSRTEAQTVSEELEAQISRDRDITEIMSSSFGESITASSTNKTKSTSAGIGGGVGGFVSGVVFGVAGGISHSGASSKSTANQNSSRNLSANTLNSLQDNTSQSASSLRSQRSTVIQTVGQNESVNVQTEVIKNNNHCHAVTVEYFEVLKHYAIEQELVDVQECLFVPMPLGHFDFKKVLRWKNTLSRAIYGRKLRRGFDAIERIESNYADSDLPIGSYADEMIHEFTGHFTISFELDRPFIKEIDEATKTEEYDLNIPFPWFFGKMVFHLEREVPLTEAEKDAIFEQQYAPDIVRGFIDTMLFYAVADNGTEHELPFDVTLLSNYRKGVPLRVSINTASVPSITRRQIKYLRFRANTIVKPTSKIILRSAYLQYRTNHLSEYIIQNNRISNDIINTLTINLGGIRVVTDAALIFTPMNSREERNPRKEDRDAARALVSFLNEYLEMSHKIIWSSIDSSRLFGLLDGYIAPHSGGRSVASVVENRVMGIVGNNLVLKVIPGERLDPVFKNVENLLEYYQPTTKPDPYRISVPTKGVYAESVMGQCNSCEEIDETRHWRFSDEPCGTSPTAIEPVSTASRRSDPGDLQPKDFPSSIINMQNAPAAPDPTGLAAAYGLLGKGDAFRDMTGLAGTQANALGALQTTSKSVTDLASISKDFANLAVMANQKEDGAKQIEQIKKLNKDGFLSNDEAKEKIKNVLDSYTSAAKNLTKSKPSDDKSVANKIAEVNTSQGSGGGRKDIEYTKVSSDGETESIKVSSPTMDTSQLLAQVPIGGNAFDPFAPGNQVIVNKALKQKAIEWAQEQVNRINIGRATAILEGRNEYLLWASNQADPDAGRIDEREAIPGSGHALQATLLDQLKAYIVAARPERNDRFHEDRALAYANDTEAWSASFISYLMSEAGFDRDKGFYLWNGHSRYTTQALINRLNRDYAKPFWLFRPSEVSVDVGDIIVKSRAGTQLNFDEDFFRVAAGMPRLKFENREWSFGGSEFTSHADMVLELTTDGAGNRFAMTIGGNTAHLTGEDDTVGKQKYLLTADGKVNMEVYDDLHSRVVNGTDNAGDEHHLNSVWAVIKILDAQWFEDWKRLFDRYIDGTTPGNFSEDSFLEVFGQPNASGDLEIPPALLTFLQANNRGNLIFPESNQADFGDVDRTVLFKPIFQPIPSNLA</sequence>
<proteinExistence type="predicted"/>
<dbReference type="RefSeq" id="WP_072861416.1">
    <property type="nucleotide sequence ID" value="NZ_FQUX01000002.1"/>
</dbReference>
<feature type="compositionally biased region" description="Polar residues" evidence="1">
    <location>
        <begin position="1473"/>
        <end position="1489"/>
    </location>
</feature>
<evidence type="ECO:0000259" key="2">
    <source>
        <dbReference type="Pfam" id="PF10030"/>
    </source>
</evidence>
<organism evidence="3 4">
    <name type="scientific">Arenibacter palladensis</name>
    <dbReference type="NCBI Taxonomy" id="237373"/>
    <lineage>
        <taxon>Bacteria</taxon>
        <taxon>Pseudomonadati</taxon>
        <taxon>Bacteroidota</taxon>
        <taxon>Flavobacteriia</taxon>
        <taxon>Flavobacteriales</taxon>
        <taxon>Flavobacteriaceae</taxon>
        <taxon>Arenibacter</taxon>
    </lineage>
</organism>
<dbReference type="EMBL" id="FQUX01000002">
    <property type="protein sequence ID" value="SHF10375.1"/>
    <property type="molecule type" value="Genomic_DNA"/>
</dbReference>
<dbReference type="Proteomes" id="UP000184406">
    <property type="component" value="Unassembled WGS sequence"/>
</dbReference>
<feature type="region of interest" description="Disordered" evidence="1">
    <location>
        <begin position="1288"/>
        <end position="1317"/>
    </location>
</feature>
<evidence type="ECO:0000313" key="4">
    <source>
        <dbReference type="Proteomes" id="UP000184406"/>
    </source>
</evidence>
<evidence type="ECO:0000313" key="3">
    <source>
        <dbReference type="EMBL" id="SHF10375.1"/>
    </source>
</evidence>
<dbReference type="Pfam" id="PF10030">
    <property type="entry name" value="DUF2272"/>
    <property type="match status" value="1"/>
</dbReference>
<feature type="region of interest" description="Disordered" evidence="1">
    <location>
        <begin position="1455"/>
        <end position="1489"/>
    </location>
</feature>
<reference evidence="4" key="1">
    <citation type="submission" date="2016-11" db="EMBL/GenBank/DDBJ databases">
        <authorList>
            <person name="Varghese N."/>
            <person name="Submissions S."/>
        </authorList>
    </citation>
    <scope>NUCLEOTIDE SEQUENCE [LARGE SCALE GENOMIC DNA]</scope>
    <source>
        <strain evidence="4">DSM 17539</strain>
    </source>
</reference>
<evidence type="ECO:0000256" key="1">
    <source>
        <dbReference type="SAM" id="MobiDB-lite"/>
    </source>
</evidence>
<protein>
    <recommendedName>
        <fullName evidence="2">DUF2272 domain-containing protein</fullName>
    </recommendedName>
</protein>
<accession>A0A1M4YXD3</accession>
<dbReference type="OrthoDB" id="4312432at2"/>
<name>A0A1M4YXD3_9FLAO</name>
<keyword evidence="4" id="KW-1185">Reference proteome</keyword>
<feature type="domain" description="DUF2272" evidence="2">
    <location>
        <begin position="1613"/>
        <end position="1768"/>
    </location>
</feature>
<gene>
    <name evidence="3" type="ORF">SAMN03080594_102612</name>
</gene>
<dbReference type="InterPro" id="IPR019262">
    <property type="entry name" value="DUF2272"/>
</dbReference>